<dbReference type="Gene3D" id="3.30.559.10">
    <property type="entry name" value="Chloramphenicol acetyltransferase-like domain"/>
    <property type="match status" value="1"/>
</dbReference>
<name>A0A9D2ATR8_9FIRM</name>
<dbReference type="InterPro" id="IPR023213">
    <property type="entry name" value="CAT-like_dom_sf"/>
</dbReference>
<dbReference type="PANTHER" id="PTHR38474">
    <property type="entry name" value="SLR0299 PROTEIN"/>
    <property type="match status" value="1"/>
</dbReference>
<reference evidence="2" key="1">
    <citation type="journal article" date="2021" name="PeerJ">
        <title>Extensive microbial diversity within the chicken gut microbiome revealed by metagenomics and culture.</title>
        <authorList>
            <person name="Gilroy R."/>
            <person name="Ravi A."/>
            <person name="Getino M."/>
            <person name="Pursley I."/>
            <person name="Horton D.L."/>
            <person name="Alikhan N.F."/>
            <person name="Baker D."/>
            <person name="Gharbi K."/>
            <person name="Hall N."/>
            <person name="Watson M."/>
            <person name="Adriaenssens E.M."/>
            <person name="Foster-Nyarko E."/>
            <person name="Jarju S."/>
            <person name="Secka A."/>
            <person name="Antonio M."/>
            <person name="Oren A."/>
            <person name="Chaudhuri R.R."/>
            <person name="La Ragione R."/>
            <person name="Hildebrand F."/>
            <person name="Pallen M.J."/>
        </authorList>
    </citation>
    <scope>NUCLEOTIDE SEQUENCE</scope>
    <source>
        <strain evidence="2">2189</strain>
    </source>
</reference>
<accession>A0A9D2ATR8</accession>
<proteinExistence type="predicted"/>
<dbReference type="Pfam" id="PF00302">
    <property type="entry name" value="CAT"/>
    <property type="match status" value="1"/>
</dbReference>
<dbReference type="SMART" id="SM01059">
    <property type="entry name" value="CAT"/>
    <property type="match status" value="1"/>
</dbReference>
<gene>
    <name evidence="2" type="ORF">H9851_01740</name>
</gene>
<dbReference type="SUPFAM" id="SSF52777">
    <property type="entry name" value="CoA-dependent acyltransferases"/>
    <property type="match status" value="1"/>
</dbReference>
<dbReference type="EMBL" id="DXEW01000005">
    <property type="protein sequence ID" value="HIX49987.1"/>
    <property type="molecule type" value="Genomic_DNA"/>
</dbReference>
<evidence type="ECO:0000313" key="3">
    <source>
        <dbReference type="Proteomes" id="UP000886847"/>
    </source>
</evidence>
<comment type="caution">
    <text evidence="2">The sequence shown here is derived from an EMBL/GenBank/DDBJ whole genome shotgun (WGS) entry which is preliminary data.</text>
</comment>
<evidence type="ECO:0008006" key="4">
    <source>
        <dbReference type="Google" id="ProtNLM"/>
    </source>
</evidence>
<dbReference type="InterPro" id="IPR001707">
    <property type="entry name" value="Cmp_AcTrfase"/>
</dbReference>
<protein>
    <recommendedName>
        <fullName evidence="4">Chloramphenicol acetyltransferase</fullName>
    </recommendedName>
</protein>
<organism evidence="2 3">
    <name type="scientific">Candidatus Borkfalkia faecavium</name>
    <dbReference type="NCBI Taxonomy" id="2838508"/>
    <lineage>
        <taxon>Bacteria</taxon>
        <taxon>Bacillati</taxon>
        <taxon>Bacillota</taxon>
        <taxon>Clostridia</taxon>
        <taxon>Christensenellales</taxon>
        <taxon>Christensenellaceae</taxon>
        <taxon>Candidatus Borkfalkia</taxon>
    </lineage>
</organism>
<dbReference type="AlphaFoldDB" id="A0A9D2ATR8"/>
<evidence type="ECO:0000313" key="2">
    <source>
        <dbReference type="EMBL" id="HIX49987.1"/>
    </source>
</evidence>
<dbReference type="PANTHER" id="PTHR38474:SF2">
    <property type="entry name" value="CHLORAMPHENICOL ACETYLTRANSFERASE"/>
    <property type="match status" value="1"/>
</dbReference>
<sequence>MKYETVNLDTWKRGNLFRFYIDNLRNVMSMTVDIDVSSLIAFVRAYELKFYPVMMWVVSKAVNQRAEFRYGWDNDGNLIHWDYISPYYADFHKDDEQFVKLVTEYSDDLFEFHARFLADRERYKDLRAFDLTEHPANTFDVSCLPWVKYKSFDIHVFDEGKYLAPVVTWGKYETEDGKTVLPLSMNIHHAVADGWHLSRFFADVQEIIDSLK</sequence>
<dbReference type="Proteomes" id="UP000886847">
    <property type="component" value="Unassembled WGS sequence"/>
</dbReference>
<feature type="active site" description="Proton acceptor" evidence="1">
    <location>
        <position position="189"/>
    </location>
</feature>
<reference evidence="2" key="2">
    <citation type="submission" date="2021-04" db="EMBL/GenBank/DDBJ databases">
        <authorList>
            <person name="Gilroy R."/>
        </authorList>
    </citation>
    <scope>NUCLEOTIDE SEQUENCE</scope>
    <source>
        <strain evidence="2">2189</strain>
    </source>
</reference>
<evidence type="ECO:0000256" key="1">
    <source>
        <dbReference type="PIRSR" id="PIRSR000440-1"/>
    </source>
</evidence>
<dbReference type="PIRSF" id="PIRSF000440">
    <property type="entry name" value="CAT"/>
    <property type="match status" value="1"/>
</dbReference>
<dbReference type="GO" id="GO:0008811">
    <property type="term" value="F:chloramphenicol O-acetyltransferase activity"/>
    <property type="evidence" value="ECO:0007669"/>
    <property type="project" value="InterPro"/>
</dbReference>